<name>A0A256J1Y8_HALEZ</name>
<evidence type="ECO:0000313" key="2">
    <source>
        <dbReference type="EMBL" id="OYR62586.1"/>
    </source>
</evidence>
<feature type="compositionally biased region" description="Acidic residues" evidence="1">
    <location>
        <begin position="1"/>
        <end position="11"/>
    </location>
</feature>
<protein>
    <submittedName>
        <fullName evidence="2">Uncharacterized protein</fullName>
    </submittedName>
</protein>
<organism evidence="2 4">
    <name type="scientific">Halorubrum ezzemoulense</name>
    <name type="common">Halorubrum chaoviator</name>
    <dbReference type="NCBI Taxonomy" id="337243"/>
    <lineage>
        <taxon>Archaea</taxon>
        <taxon>Methanobacteriati</taxon>
        <taxon>Methanobacteriota</taxon>
        <taxon>Stenosarchaea group</taxon>
        <taxon>Halobacteria</taxon>
        <taxon>Halobacteriales</taxon>
        <taxon>Haloferacaceae</taxon>
        <taxon>Halorubrum</taxon>
    </lineage>
</organism>
<dbReference type="GeneID" id="301361443"/>
<dbReference type="RefSeq" id="WP_094521093.1">
    <property type="nucleotide sequence ID" value="NZ_CP034941.1"/>
</dbReference>
<reference evidence="2" key="2">
    <citation type="submission" date="2017-05" db="EMBL/GenBank/DDBJ databases">
        <authorList>
            <person name="Song R."/>
            <person name="Chenine A.L."/>
            <person name="Ruprecht R.M."/>
        </authorList>
    </citation>
    <scope>NUCLEOTIDE SEQUENCE</scope>
    <source>
        <strain evidence="2">LD3</strain>
    </source>
</reference>
<evidence type="ECO:0000313" key="3">
    <source>
        <dbReference type="EMBL" id="QAY21574.1"/>
    </source>
</evidence>
<reference evidence="3" key="3">
    <citation type="journal article" date="2019" name="Microbiol. Resour. Announc.">
        <title>Complete Genome Sequence of Halorubrum ezzemoulense Strain Fb21.</title>
        <authorList>
            <person name="Feng Y."/>
            <person name="Louyakis A.S."/>
            <person name="Makkay A.M."/>
            <person name="Guerrero R.O."/>
            <person name="Papke R.T."/>
            <person name="Gogarten J.P."/>
        </authorList>
    </citation>
    <scope>NUCLEOTIDE SEQUENCE</scope>
    <source>
        <strain evidence="3">Fb21</strain>
        <plasmid evidence="3">megaplasmid</plasmid>
    </source>
</reference>
<reference evidence="5" key="4">
    <citation type="submission" date="2019-01" db="EMBL/GenBank/DDBJ databases">
        <title>Complete genome of Halorubrum ezzemoulense strain FB21.</title>
        <authorList>
            <person name="Feng Y."/>
            <person name="Louyakis A.S."/>
            <person name="Papke R.T."/>
            <person name="Gogarten J.P."/>
        </authorList>
    </citation>
    <scope>NUCLEOTIDE SEQUENCE [LARGE SCALE GENOMIC DNA]</scope>
    <source>
        <strain evidence="5">Fb21</strain>
        <plasmid evidence="5">megaPlasmid</plasmid>
    </source>
</reference>
<dbReference type="EMBL" id="CP034941">
    <property type="protein sequence ID" value="QAY21574.1"/>
    <property type="molecule type" value="Genomic_DNA"/>
</dbReference>
<dbReference type="AlphaFoldDB" id="A0A256J1Y8"/>
<dbReference type="Proteomes" id="UP000293073">
    <property type="component" value="Plasmid megaplasmid"/>
</dbReference>
<sequence length="60" mass="6353">MNSTDADDTIDIADPTPVGSLDLPCPDCDTQLEVTADEQRAPDYEVDCPDCGFGDVYVAG</sequence>
<keyword evidence="3" id="KW-0614">Plasmid</keyword>
<evidence type="ECO:0000256" key="1">
    <source>
        <dbReference type="SAM" id="MobiDB-lite"/>
    </source>
</evidence>
<proteinExistence type="predicted"/>
<geneLocation type="plasmid" evidence="5">
    <name>megaPlasmid</name>
</geneLocation>
<feature type="region of interest" description="Disordered" evidence="1">
    <location>
        <begin position="1"/>
        <end position="24"/>
    </location>
</feature>
<gene>
    <name evidence="2" type="ORF">DJ83_05065</name>
    <name evidence="3" type="ORF">EO776_16460</name>
</gene>
<dbReference type="EMBL" id="NHOW01000055">
    <property type="protein sequence ID" value="OYR62586.1"/>
    <property type="molecule type" value="Genomic_DNA"/>
</dbReference>
<dbReference type="Proteomes" id="UP000216409">
    <property type="component" value="Unassembled WGS sequence"/>
</dbReference>
<evidence type="ECO:0000313" key="4">
    <source>
        <dbReference type="Proteomes" id="UP000216409"/>
    </source>
</evidence>
<reference evidence="2 4" key="1">
    <citation type="journal article" date="2014" name="Front. Microbiol.">
        <title>Population and genomic analysis of the genus Halorubrum.</title>
        <authorList>
            <person name="Fullmer M.S."/>
            <person name="Soucy S.M."/>
            <person name="Swithers K.S."/>
            <person name="Makkay A.M."/>
            <person name="Wheeler R."/>
            <person name="Ventosa A."/>
            <person name="Gogarten J.P."/>
            <person name="Papke R.T."/>
        </authorList>
    </citation>
    <scope>NUCLEOTIDE SEQUENCE [LARGE SCALE GENOMIC DNA]</scope>
    <source>
        <strain evidence="2 4">LD3</strain>
    </source>
</reference>
<accession>A0A256J1Y8</accession>
<dbReference type="KEGG" id="hezz:EO776_16460"/>
<evidence type="ECO:0000313" key="5">
    <source>
        <dbReference type="Proteomes" id="UP000293073"/>
    </source>
</evidence>
<geneLocation type="plasmid" evidence="3">
    <name>megaplasmid</name>
</geneLocation>